<dbReference type="CDD" id="cd00693">
    <property type="entry name" value="secretory_peroxidase"/>
    <property type="match status" value="1"/>
</dbReference>
<evidence type="ECO:0000256" key="1">
    <source>
        <dbReference type="ARBA" id="ARBA00000189"/>
    </source>
</evidence>
<dbReference type="InterPro" id="IPR002016">
    <property type="entry name" value="Haem_peroxidase"/>
</dbReference>
<proteinExistence type="inferred from homology"/>
<keyword evidence="9 15" id="KW-0106">Calcium</keyword>
<feature type="binding site" evidence="15">
    <location>
        <position position="82"/>
    </location>
    <ligand>
        <name>Ca(2+)</name>
        <dbReference type="ChEBI" id="CHEBI:29108"/>
        <label>1</label>
    </ligand>
</feature>
<keyword evidence="10" id="KW-0560">Oxidoreductase</keyword>
<evidence type="ECO:0000256" key="7">
    <source>
        <dbReference type="ARBA" id="ARBA00022617"/>
    </source>
</evidence>
<feature type="disulfide bond" evidence="17">
    <location>
        <begin position="29"/>
        <end position="108"/>
    </location>
</feature>
<comment type="cofactor">
    <cofactor evidence="15">
        <name>Ca(2+)</name>
        <dbReference type="ChEBI" id="CHEBI:29108"/>
    </cofactor>
    <text evidence="15">Binds 2 calcium ions per subunit.</text>
</comment>
<dbReference type="EMBL" id="CAXHTB010000016">
    <property type="protein sequence ID" value="CAL0322836.1"/>
    <property type="molecule type" value="Genomic_DNA"/>
</dbReference>
<dbReference type="InterPro" id="IPR033905">
    <property type="entry name" value="Secretory_peroxidase"/>
</dbReference>
<feature type="binding site" evidence="15">
    <location>
        <position position="197"/>
    </location>
    <ligand>
        <name>Ca(2+)</name>
        <dbReference type="ChEBI" id="CHEBI:29108"/>
        <label>2</label>
    </ligand>
</feature>
<evidence type="ECO:0000256" key="5">
    <source>
        <dbReference type="ARBA" id="ARBA00022525"/>
    </source>
</evidence>
<dbReference type="PROSITE" id="PS00436">
    <property type="entry name" value="PEROXIDASE_2"/>
    <property type="match status" value="1"/>
</dbReference>
<keyword evidence="13" id="KW-0376">Hydrogen peroxide</keyword>
<comment type="caution">
    <text evidence="21">The sequence shown here is derived from an EMBL/GenBank/DDBJ whole genome shotgun (WGS) entry which is preliminary data.</text>
</comment>
<feature type="binding site" evidence="15">
    <location>
        <position position="66"/>
    </location>
    <ligand>
        <name>Ca(2+)</name>
        <dbReference type="ChEBI" id="CHEBI:29108"/>
        <label>1</label>
    </ligand>
</feature>
<evidence type="ECO:0000313" key="21">
    <source>
        <dbReference type="EMBL" id="CAL0322836.1"/>
    </source>
</evidence>
<evidence type="ECO:0000256" key="18">
    <source>
        <dbReference type="RuleBase" id="RU004241"/>
    </source>
</evidence>
<keyword evidence="22" id="KW-1185">Reference proteome</keyword>
<dbReference type="PROSITE" id="PS50873">
    <property type="entry name" value="PEROXIDASE_4"/>
    <property type="match status" value="1"/>
</dbReference>
<dbReference type="GO" id="GO:0042744">
    <property type="term" value="P:hydrogen peroxide catabolic process"/>
    <property type="evidence" value="ECO:0007669"/>
    <property type="project" value="UniProtKB-KW"/>
</dbReference>
<dbReference type="Pfam" id="PF00141">
    <property type="entry name" value="peroxidase"/>
    <property type="match status" value="2"/>
</dbReference>
<dbReference type="GO" id="GO:0140825">
    <property type="term" value="F:lactoperoxidase activity"/>
    <property type="evidence" value="ECO:0007669"/>
    <property type="project" value="UniProtKB-EC"/>
</dbReference>
<evidence type="ECO:0000256" key="10">
    <source>
        <dbReference type="ARBA" id="ARBA00023002"/>
    </source>
</evidence>
<feature type="binding site" evidence="15">
    <location>
        <position position="189"/>
    </location>
    <ligand>
        <name>Ca(2+)</name>
        <dbReference type="ChEBI" id="CHEBI:29108"/>
        <label>2</label>
    </ligand>
</feature>
<dbReference type="GO" id="GO:0006979">
    <property type="term" value="P:response to oxidative stress"/>
    <property type="evidence" value="ECO:0007669"/>
    <property type="project" value="InterPro"/>
</dbReference>
<keyword evidence="11" id="KW-0408">Iron</keyword>
<feature type="chain" id="PRO_5043886581" description="peroxidase" evidence="19">
    <location>
        <begin position="19"/>
        <end position="266"/>
    </location>
</feature>
<evidence type="ECO:0000313" key="22">
    <source>
        <dbReference type="Proteomes" id="UP001497480"/>
    </source>
</evidence>
<dbReference type="InterPro" id="IPR019794">
    <property type="entry name" value="Peroxidases_AS"/>
</dbReference>
<dbReference type="PANTHER" id="PTHR31517:SF59">
    <property type="entry name" value="PEROXIDASE"/>
    <property type="match status" value="1"/>
</dbReference>
<keyword evidence="7" id="KW-0349">Heme</keyword>
<gene>
    <name evidence="21" type="ORF">LLUT_LOCUS23896</name>
</gene>
<keyword evidence="8 15" id="KW-0479">Metal-binding</keyword>
<evidence type="ECO:0000256" key="11">
    <source>
        <dbReference type="ARBA" id="ARBA00023004"/>
    </source>
</evidence>
<keyword evidence="5" id="KW-0964">Secreted</keyword>
<feature type="site" description="Transition state stabilizer" evidence="16">
    <location>
        <position position="56"/>
    </location>
</feature>
<organism evidence="21 22">
    <name type="scientific">Lupinus luteus</name>
    <name type="common">European yellow lupine</name>
    <dbReference type="NCBI Taxonomy" id="3873"/>
    <lineage>
        <taxon>Eukaryota</taxon>
        <taxon>Viridiplantae</taxon>
        <taxon>Streptophyta</taxon>
        <taxon>Embryophyta</taxon>
        <taxon>Tracheophyta</taxon>
        <taxon>Spermatophyta</taxon>
        <taxon>Magnoliopsida</taxon>
        <taxon>eudicotyledons</taxon>
        <taxon>Gunneridae</taxon>
        <taxon>Pentapetalae</taxon>
        <taxon>rosids</taxon>
        <taxon>fabids</taxon>
        <taxon>Fabales</taxon>
        <taxon>Fabaceae</taxon>
        <taxon>Papilionoideae</taxon>
        <taxon>50 kb inversion clade</taxon>
        <taxon>genistoids sensu lato</taxon>
        <taxon>core genistoids</taxon>
        <taxon>Genisteae</taxon>
        <taxon>Lupinus</taxon>
    </lineage>
</organism>
<feature type="disulfide bond" evidence="17">
    <location>
        <begin position="164"/>
        <end position="178"/>
    </location>
</feature>
<accession>A0AAV1XMH5</accession>
<name>A0AAV1XMH5_LUPLU</name>
<dbReference type="EC" id="1.11.1.7" evidence="4"/>
<dbReference type="AlphaFoldDB" id="A0AAV1XMH5"/>
<dbReference type="PRINTS" id="PR00458">
    <property type="entry name" value="PEROXIDASE"/>
</dbReference>
<dbReference type="Gene3D" id="1.10.420.10">
    <property type="entry name" value="Peroxidase, domain 2"/>
    <property type="match status" value="1"/>
</dbReference>
<evidence type="ECO:0000256" key="6">
    <source>
        <dbReference type="ARBA" id="ARBA00022559"/>
    </source>
</evidence>
<evidence type="ECO:0000256" key="3">
    <source>
        <dbReference type="ARBA" id="ARBA00002322"/>
    </source>
</evidence>
<comment type="catalytic activity">
    <reaction evidence="1">
        <text>2 a phenolic donor + H2O2 = 2 a phenolic radical donor + 2 H2O</text>
        <dbReference type="Rhea" id="RHEA:56136"/>
        <dbReference type="ChEBI" id="CHEBI:15377"/>
        <dbReference type="ChEBI" id="CHEBI:16240"/>
        <dbReference type="ChEBI" id="CHEBI:139520"/>
        <dbReference type="ChEBI" id="CHEBI:139521"/>
        <dbReference type="EC" id="1.11.1.7"/>
    </reaction>
</comment>
<evidence type="ECO:0000256" key="15">
    <source>
        <dbReference type="PIRSR" id="PIRSR600823-3"/>
    </source>
</evidence>
<dbReference type="SUPFAM" id="SSF48113">
    <property type="entry name" value="Heme-dependent peroxidases"/>
    <property type="match status" value="1"/>
</dbReference>
<evidence type="ECO:0000256" key="8">
    <source>
        <dbReference type="ARBA" id="ARBA00022723"/>
    </source>
</evidence>
<feature type="signal peptide" evidence="19">
    <location>
        <begin position="1"/>
        <end position="18"/>
    </location>
</feature>
<feature type="disulfide bond" evidence="17">
    <location>
        <begin position="62"/>
        <end position="67"/>
    </location>
</feature>
<feature type="binding site" evidence="15">
    <location>
        <position position="70"/>
    </location>
    <ligand>
        <name>Ca(2+)</name>
        <dbReference type="ChEBI" id="CHEBI:29108"/>
        <label>1</label>
    </ligand>
</feature>
<keyword evidence="12 17" id="KW-1015">Disulfide bond</keyword>
<protein>
    <recommendedName>
        <fullName evidence="4">peroxidase</fullName>
        <ecNumber evidence="4">1.11.1.7</ecNumber>
    </recommendedName>
</protein>
<reference evidence="21 22" key="1">
    <citation type="submission" date="2024-03" db="EMBL/GenBank/DDBJ databases">
        <authorList>
            <person name="Martinez-Hernandez J."/>
        </authorList>
    </citation>
    <scope>NUCLEOTIDE SEQUENCE [LARGE SCALE GENOMIC DNA]</scope>
</reference>
<dbReference type="Gene3D" id="1.10.520.10">
    <property type="match status" value="1"/>
</dbReference>
<dbReference type="InterPro" id="IPR000823">
    <property type="entry name" value="Peroxidase_pln"/>
</dbReference>
<evidence type="ECO:0000256" key="4">
    <source>
        <dbReference type="ARBA" id="ARBA00012313"/>
    </source>
</evidence>
<dbReference type="Proteomes" id="UP001497480">
    <property type="component" value="Unassembled WGS sequence"/>
</dbReference>
<evidence type="ECO:0000256" key="16">
    <source>
        <dbReference type="PIRSR" id="PIRSR600823-4"/>
    </source>
</evidence>
<dbReference type="GO" id="GO:0046872">
    <property type="term" value="F:metal ion binding"/>
    <property type="evidence" value="ECO:0007669"/>
    <property type="project" value="UniProtKB-KW"/>
</dbReference>
<evidence type="ECO:0000256" key="12">
    <source>
        <dbReference type="ARBA" id="ARBA00023157"/>
    </source>
</evidence>
<evidence type="ECO:0000256" key="14">
    <source>
        <dbReference type="PIRSR" id="PIRSR600823-1"/>
    </source>
</evidence>
<dbReference type="PRINTS" id="PR00461">
    <property type="entry name" value="PLPEROXIDASE"/>
</dbReference>
<feature type="active site" description="Proton acceptor" evidence="14">
    <location>
        <position position="60"/>
    </location>
</feature>
<feature type="binding site" evidence="15">
    <location>
        <position position="192"/>
    </location>
    <ligand>
        <name>Ca(2+)</name>
        <dbReference type="ChEBI" id="CHEBI:29108"/>
        <label>2</label>
    </ligand>
</feature>
<evidence type="ECO:0000259" key="20">
    <source>
        <dbReference type="PROSITE" id="PS50873"/>
    </source>
</evidence>
<comment type="similarity">
    <text evidence="18">Belongs to the peroxidase family.</text>
</comment>
<comment type="function">
    <text evidence="3">Removal of H(2)O(2), oxidation of toxic reductants, biosynthesis and degradation of lignin, suberization, auxin catabolism, response to environmental stresses such as wounding, pathogen attack and oxidative stress. These functions might be dependent on each isozyme/isoform in each plant tissue.</text>
</comment>
<feature type="domain" description="Plant heme peroxidase family profile" evidence="20">
    <location>
        <begin position="19"/>
        <end position="266"/>
    </location>
</feature>
<feature type="binding site" evidence="15">
    <location>
        <position position="61"/>
    </location>
    <ligand>
        <name>Ca(2+)</name>
        <dbReference type="ChEBI" id="CHEBI:29108"/>
        <label>1</label>
    </ligand>
</feature>
<sequence length="266" mass="29867">MKFTILFFFFVLLPFALADMRLGFYSSSCPRAEDIMRQVVQKHFNQDRSITGGLLRMHFHDCFVRGCDASILIDSRKDKPSEKTAGPNLTVRGYKMIDDIKRSLEQACPSTVSCADIITLATRDAVAMAGGPRYKIATGRRSGLMVTIRDIISDFSDDEEIDLCDDEIEPTKLFKKTCPKPNPPPVFLDQSTPFVFDNQFYKQILLKKGVLFIDSQLALDPSSRGLVSTFARNGDKFQQSIADAMIKMGNIGVLVNNAACLWWILQ</sequence>
<evidence type="ECO:0000256" key="9">
    <source>
        <dbReference type="ARBA" id="ARBA00022837"/>
    </source>
</evidence>
<dbReference type="FunFam" id="1.10.520.10:FF:000008">
    <property type="entry name" value="Peroxidase"/>
    <property type="match status" value="1"/>
</dbReference>
<feature type="binding site" evidence="15">
    <location>
        <position position="64"/>
    </location>
    <ligand>
        <name>Ca(2+)</name>
        <dbReference type="ChEBI" id="CHEBI:29108"/>
        <label>1</label>
    </ligand>
</feature>
<evidence type="ECO:0000256" key="13">
    <source>
        <dbReference type="ARBA" id="ARBA00023324"/>
    </source>
</evidence>
<comment type="cofactor">
    <cofactor evidence="2">
        <name>heme b</name>
        <dbReference type="ChEBI" id="CHEBI:60344"/>
    </cofactor>
</comment>
<feature type="binding site" evidence="15">
    <location>
        <position position="68"/>
    </location>
    <ligand>
        <name>Ca(2+)</name>
        <dbReference type="ChEBI" id="CHEBI:29108"/>
        <label>1</label>
    </ligand>
</feature>
<evidence type="ECO:0000256" key="19">
    <source>
        <dbReference type="SAM" id="SignalP"/>
    </source>
</evidence>
<dbReference type="InterPro" id="IPR010255">
    <property type="entry name" value="Haem_peroxidase_sf"/>
</dbReference>
<evidence type="ECO:0000256" key="17">
    <source>
        <dbReference type="PIRSR" id="PIRSR600823-5"/>
    </source>
</evidence>
<keyword evidence="19" id="KW-0732">Signal</keyword>
<dbReference type="PANTHER" id="PTHR31517">
    <property type="match status" value="1"/>
</dbReference>
<dbReference type="GO" id="GO:0020037">
    <property type="term" value="F:heme binding"/>
    <property type="evidence" value="ECO:0007669"/>
    <property type="project" value="InterPro"/>
</dbReference>
<keyword evidence="6" id="KW-0575">Peroxidase</keyword>
<evidence type="ECO:0000256" key="2">
    <source>
        <dbReference type="ARBA" id="ARBA00001970"/>
    </source>
</evidence>